<accession>A0ABN9ZD70</accession>
<proteinExistence type="predicted"/>
<organism evidence="2 3">
    <name type="scientific">Pipistrellus nathusii</name>
    <name type="common">Nathusius' pipistrelle</name>
    <dbReference type="NCBI Taxonomy" id="59473"/>
    <lineage>
        <taxon>Eukaryota</taxon>
        <taxon>Metazoa</taxon>
        <taxon>Chordata</taxon>
        <taxon>Craniata</taxon>
        <taxon>Vertebrata</taxon>
        <taxon>Euteleostomi</taxon>
        <taxon>Mammalia</taxon>
        <taxon>Eutheria</taxon>
        <taxon>Laurasiatheria</taxon>
        <taxon>Chiroptera</taxon>
        <taxon>Yangochiroptera</taxon>
        <taxon>Vespertilionidae</taxon>
        <taxon>Pipistrellus</taxon>
    </lineage>
</organism>
<evidence type="ECO:0000313" key="2">
    <source>
        <dbReference type="EMBL" id="CAK6434711.1"/>
    </source>
</evidence>
<gene>
    <name evidence="2" type="ORF">MPIPNATIZW_LOCUS3017</name>
</gene>
<feature type="region of interest" description="Disordered" evidence="1">
    <location>
        <begin position="1"/>
        <end position="20"/>
    </location>
</feature>
<keyword evidence="3" id="KW-1185">Reference proteome</keyword>
<protein>
    <submittedName>
        <fullName evidence="2">Uncharacterized protein</fullName>
    </submittedName>
</protein>
<reference evidence="2" key="1">
    <citation type="submission" date="2023-12" db="EMBL/GenBank/DDBJ databases">
        <authorList>
            <person name="Brown T."/>
        </authorList>
    </citation>
    <scope>NUCLEOTIDE SEQUENCE</scope>
</reference>
<evidence type="ECO:0000313" key="3">
    <source>
        <dbReference type="Proteomes" id="UP001314169"/>
    </source>
</evidence>
<dbReference type="EMBL" id="OY882868">
    <property type="protein sequence ID" value="CAK6434711.1"/>
    <property type="molecule type" value="Genomic_DNA"/>
</dbReference>
<sequence length="110" mass="12256">MPEVSAGEPEIKNTNSDTKDWILNGRQSLEKPVRNTGVLRHSHQKKAVVGSRVYGSSKTGRVNIAVWGMLLLGWLGQVGKRRTRKHGPAPGENDNSRQKLIMGMAYEIYD</sequence>
<dbReference type="Proteomes" id="UP001314169">
    <property type="component" value="Chromosome 11"/>
</dbReference>
<evidence type="ECO:0000256" key="1">
    <source>
        <dbReference type="SAM" id="MobiDB-lite"/>
    </source>
</evidence>
<name>A0ABN9ZD70_PIPNA</name>